<keyword evidence="1" id="KW-0678">Repressor</keyword>
<dbReference type="STRING" id="797302.Halru_1849"/>
<evidence type="ECO:0000256" key="4">
    <source>
        <dbReference type="ARBA" id="ARBA00023163"/>
    </source>
</evidence>
<dbReference type="SUPFAM" id="SSF46689">
    <property type="entry name" value="Homeodomain-like"/>
    <property type="match status" value="1"/>
</dbReference>
<name>L0IC97_HALRX</name>
<dbReference type="InterPro" id="IPR009057">
    <property type="entry name" value="Homeodomain-like_sf"/>
</dbReference>
<dbReference type="Pfam" id="PF00440">
    <property type="entry name" value="TetR_N"/>
    <property type="match status" value="1"/>
</dbReference>
<dbReference type="eggNOG" id="arCOG02646">
    <property type="taxonomic scope" value="Archaea"/>
</dbReference>
<evidence type="ECO:0000256" key="3">
    <source>
        <dbReference type="ARBA" id="ARBA00023125"/>
    </source>
</evidence>
<dbReference type="InterPro" id="IPR036271">
    <property type="entry name" value="Tet_transcr_reg_TetR-rel_C_sf"/>
</dbReference>
<dbReference type="PANTHER" id="PTHR30055:SF234">
    <property type="entry name" value="HTH-TYPE TRANSCRIPTIONAL REGULATOR BETI"/>
    <property type="match status" value="1"/>
</dbReference>
<organism evidence="7 8">
    <name type="scientific">Halovivax ruber (strain DSM 18193 / JCM 13892 / XH-70)</name>
    <dbReference type="NCBI Taxonomy" id="797302"/>
    <lineage>
        <taxon>Archaea</taxon>
        <taxon>Methanobacteriati</taxon>
        <taxon>Methanobacteriota</taxon>
        <taxon>Stenosarchaea group</taxon>
        <taxon>Halobacteria</taxon>
        <taxon>Halobacteriales</taxon>
        <taxon>Natrialbaceae</taxon>
        <taxon>Halovivax</taxon>
    </lineage>
</organism>
<keyword evidence="3 5" id="KW-0238">DNA-binding</keyword>
<accession>L0IC97</accession>
<evidence type="ECO:0000256" key="5">
    <source>
        <dbReference type="PROSITE-ProRule" id="PRU00335"/>
    </source>
</evidence>
<evidence type="ECO:0000313" key="7">
    <source>
        <dbReference type="EMBL" id="AGB16448.1"/>
    </source>
</evidence>
<dbReference type="AlphaFoldDB" id="L0IC97"/>
<dbReference type="GO" id="GO:0000976">
    <property type="term" value="F:transcription cis-regulatory region binding"/>
    <property type="evidence" value="ECO:0007669"/>
    <property type="project" value="TreeGrafter"/>
</dbReference>
<reference evidence="7" key="1">
    <citation type="submission" date="2011-09" db="EMBL/GenBank/DDBJ databases">
        <title>Complete sequence of Halovivax ruber XH-70.</title>
        <authorList>
            <consortium name="US DOE Joint Genome Institute"/>
            <person name="Lucas S."/>
            <person name="Han J."/>
            <person name="Lapidus A."/>
            <person name="Cheng J.-F."/>
            <person name="Goodwin L."/>
            <person name="Pitluck S."/>
            <person name="Peters L."/>
            <person name="Mikhailova N."/>
            <person name="Davenport K."/>
            <person name="Detter J.C."/>
            <person name="Han C."/>
            <person name="Tapia R."/>
            <person name="Land M."/>
            <person name="Hauser L."/>
            <person name="Kyrpides N."/>
            <person name="Ivanova N."/>
            <person name="Pagani I."/>
            <person name="Sproer C."/>
            <person name="Anderson I."/>
            <person name="Woyke T."/>
        </authorList>
    </citation>
    <scope>NUCLEOTIDE SEQUENCE</scope>
    <source>
        <strain evidence="7">XH-70</strain>
    </source>
</reference>
<dbReference type="EMBL" id="CP003050">
    <property type="protein sequence ID" value="AGB16448.1"/>
    <property type="molecule type" value="Genomic_DNA"/>
</dbReference>
<evidence type="ECO:0000313" key="8">
    <source>
        <dbReference type="Proteomes" id="UP000010846"/>
    </source>
</evidence>
<dbReference type="InterPro" id="IPR050109">
    <property type="entry name" value="HTH-type_TetR-like_transc_reg"/>
</dbReference>
<sequence length="201" mass="21863">MGDTRVEILEAAVDILIESGYDALTTEAIADRLEISHSGVHYHFETKDDLLIALIEEYLTDQLEAKVAFDGPPEKQLPKLLEFRIRGAKTIQQLEIPPPSIQLLAATGGSDDALRQALDTLFEAYVAELTATIRDGVESGVFDTEAPERTAWTLAGLIEGAEVRASHDGSPAPFVWGIEAYVLPALYVDESPTLNVEVDDG</sequence>
<dbReference type="Pfam" id="PF13977">
    <property type="entry name" value="TetR_C_6"/>
    <property type="match status" value="1"/>
</dbReference>
<dbReference type="HOGENOM" id="CLU_069356_15_3_2"/>
<dbReference type="KEGG" id="hru:Halru_1849"/>
<dbReference type="PANTHER" id="PTHR30055">
    <property type="entry name" value="HTH-TYPE TRANSCRIPTIONAL REGULATOR RUTR"/>
    <property type="match status" value="1"/>
</dbReference>
<keyword evidence="2" id="KW-0805">Transcription regulation</keyword>
<feature type="domain" description="HTH tetR-type" evidence="6">
    <location>
        <begin position="2"/>
        <end position="62"/>
    </location>
</feature>
<feature type="DNA-binding region" description="H-T-H motif" evidence="5">
    <location>
        <begin position="25"/>
        <end position="44"/>
    </location>
</feature>
<dbReference type="InterPro" id="IPR039538">
    <property type="entry name" value="BetI_C"/>
</dbReference>
<dbReference type="GeneID" id="14377373"/>
<dbReference type="PROSITE" id="PS50977">
    <property type="entry name" value="HTH_TETR_2"/>
    <property type="match status" value="1"/>
</dbReference>
<dbReference type="SUPFAM" id="SSF48498">
    <property type="entry name" value="Tetracyclin repressor-like, C-terminal domain"/>
    <property type="match status" value="1"/>
</dbReference>
<evidence type="ECO:0000259" key="6">
    <source>
        <dbReference type="PROSITE" id="PS50977"/>
    </source>
</evidence>
<dbReference type="InterPro" id="IPR001647">
    <property type="entry name" value="HTH_TetR"/>
</dbReference>
<proteinExistence type="predicted"/>
<evidence type="ECO:0000256" key="1">
    <source>
        <dbReference type="ARBA" id="ARBA00022491"/>
    </source>
</evidence>
<protein>
    <submittedName>
        <fullName evidence="7">Transcriptional regulator</fullName>
    </submittedName>
</protein>
<dbReference type="Gene3D" id="1.10.357.10">
    <property type="entry name" value="Tetracycline Repressor, domain 2"/>
    <property type="match status" value="1"/>
</dbReference>
<dbReference type="Proteomes" id="UP000010846">
    <property type="component" value="Chromosome"/>
</dbReference>
<gene>
    <name evidence="7" type="ordered locus">Halru_1849</name>
</gene>
<dbReference type="GO" id="GO:0003700">
    <property type="term" value="F:DNA-binding transcription factor activity"/>
    <property type="evidence" value="ECO:0007669"/>
    <property type="project" value="TreeGrafter"/>
</dbReference>
<dbReference type="OrthoDB" id="135877at2157"/>
<keyword evidence="4" id="KW-0804">Transcription</keyword>
<keyword evidence="8" id="KW-1185">Reference proteome</keyword>
<dbReference type="PRINTS" id="PR00455">
    <property type="entry name" value="HTHTETR"/>
</dbReference>
<dbReference type="RefSeq" id="WP_015301074.1">
    <property type="nucleotide sequence ID" value="NC_019964.1"/>
</dbReference>
<evidence type="ECO:0000256" key="2">
    <source>
        <dbReference type="ARBA" id="ARBA00023015"/>
    </source>
</evidence>